<dbReference type="SUPFAM" id="SSF56349">
    <property type="entry name" value="DNA breaking-rejoining enzymes"/>
    <property type="match status" value="1"/>
</dbReference>
<evidence type="ECO:0000313" key="6">
    <source>
        <dbReference type="Proteomes" id="UP000824023"/>
    </source>
</evidence>
<sequence length="386" mass="45671">MNKIVYKLVYNRKKVLNRKGEALVQVEAYLNRRKKYFSTHIYLKPEQWDIRKELVRKHPNAEALNRLLYAFMANIEKKELQLWQQGHPVTLDALKTELQIYPAGHSFLSFFEHEINNAAVKESTRRNQMSTFKLLREFRRYVQFPELTLEFVCDFEIFMRKRGYHANTIAKHMKHLKKQINAAIHKGYLSQHQHPFRHYKIKTGTYRHTHLNPEELKRLERLTTERCSPKLQHTLDAFLFCCYAGLRYSDFISLSTQNIVDIGRERWLVYRSVKTQTEVRLPLSLLFEGKCLAILDKYATCMADFFRLSDNSNVNKRLRVLGRMAGLEKNFSFHTARHTNATLLIYKGVNITTVQKLLGHKNVKTTQIYANVSDRTIVHDLKNHSR</sequence>
<evidence type="ECO:0000259" key="4">
    <source>
        <dbReference type="PROSITE" id="PS51898"/>
    </source>
</evidence>
<dbReference type="AlphaFoldDB" id="A0A9D2A2B3"/>
<dbReference type="Gene3D" id="1.10.443.10">
    <property type="entry name" value="Intergrase catalytic core"/>
    <property type="match status" value="1"/>
</dbReference>
<dbReference type="CDD" id="cd01185">
    <property type="entry name" value="INTN1_C_like"/>
    <property type="match status" value="1"/>
</dbReference>
<dbReference type="PANTHER" id="PTHR30349:SF64">
    <property type="entry name" value="PROPHAGE INTEGRASE INTD-RELATED"/>
    <property type="match status" value="1"/>
</dbReference>
<evidence type="ECO:0000256" key="1">
    <source>
        <dbReference type="ARBA" id="ARBA00008857"/>
    </source>
</evidence>
<dbReference type="InterPro" id="IPR002104">
    <property type="entry name" value="Integrase_catalytic"/>
</dbReference>
<dbReference type="EMBL" id="DXCK01000016">
    <property type="protein sequence ID" value="HIZ00822.1"/>
    <property type="molecule type" value="Genomic_DNA"/>
</dbReference>
<dbReference type="Pfam" id="PF17293">
    <property type="entry name" value="Arm-DNA-bind_5"/>
    <property type="match status" value="1"/>
</dbReference>
<dbReference type="PROSITE" id="PS51898">
    <property type="entry name" value="TYR_RECOMBINASE"/>
    <property type="match status" value="1"/>
</dbReference>
<dbReference type="GO" id="GO:0006310">
    <property type="term" value="P:DNA recombination"/>
    <property type="evidence" value="ECO:0007669"/>
    <property type="project" value="UniProtKB-KW"/>
</dbReference>
<dbReference type="Pfam" id="PF00589">
    <property type="entry name" value="Phage_integrase"/>
    <property type="match status" value="1"/>
</dbReference>
<dbReference type="GO" id="GO:0003677">
    <property type="term" value="F:DNA binding"/>
    <property type="evidence" value="ECO:0007669"/>
    <property type="project" value="UniProtKB-KW"/>
</dbReference>
<dbReference type="InterPro" id="IPR025269">
    <property type="entry name" value="SAM-like_dom"/>
</dbReference>
<evidence type="ECO:0000313" key="5">
    <source>
        <dbReference type="EMBL" id="HIZ00822.1"/>
    </source>
</evidence>
<evidence type="ECO:0000256" key="2">
    <source>
        <dbReference type="ARBA" id="ARBA00023125"/>
    </source>
</evidence>
<reference evidence="5" key="1">
    <citation type="journal article" date="2021" name="PeerJ">
        <title>Extensive microbial diversity within the chicken gut microbiome revealed by metagenomics and culture.</title>
        <authorList>
            <person name="Gilroy R."/>
            <person name="Ravi A."/>
            <person name="Getino M."/>
            <person name="Pursley I."/>
            <person name="Horton D.L."/>
            <person name="Alikhan N.F."/>
            <person name="Baker D."/>
            <person name="Gharbi K."/>
            <person name="Hall N."/>
            <person name="Watson M."/>
            <person name="Adriaenssens E.M."/>
            <person name="Foster-Nyarko E."/>
            <person name="Jarju S."/>
            <person name="Secka A."/>
            <person name="Antonio M."/>
            <person name="Oren A."/>
            <person name="Chaudhuri R.R."/>
            <person name="La Ragione R."/>
            <person name="Hildebrand F."/>
            <person name="Pallen M.J."/>
        </authorList>
    </citation>
    <scope>NUCLEOTIDE SEQUENCE</scope>
    <source>
        <strain evidence="5">ChiHjej12B11-24981</strain>
    </source>
</reference>
<reference evidence="5" key="2">
    <citation type="submission" date="2021-04" db="EMBL/GenBank/DDBJ databases">
        <authorList>
            <person name="Gilroy R."/>
        </authorList>
    </citation>
    <scope>NUCLEOTIDE SEQUENCE</scope>
    <source>
        <strain evidence="5">ChiHjej12B11-24981</strain>
    </source>
</reference>
<feature type="domain" description="Tyr recombinase" evidence="4">
    <location>
        <begin position="206"/>
        <end position="385"/>
    </location>
</feature>
<dbReference type="GO" id="GO:0015074">
    <property type="term" value="P:DNA integration"/>
    <property type="evidence" value="ECO:0007669"/>
    <property type="project" value="InterPro"/>
</dbReference>
<proteinExistence type="inferred from homology"/>
<dbReference type="InterPro" id="IPR035386">
    <property type="entry name" value="Arm-DNA-bind_5"/>
</dbReference>
<comment type="caution">
    <text evidence="5">The sequence shown here is derived from an EMBL/GenBank/DDBJ whole genome shotgun (WGS) entry which is preliminary data.</text>
</comment>
<evidence type="ECO:0000256" key="3">
    <source>
        <dbReference type="ARBA" id="ARBA00023172"/>
    </source>
</evidence>
<keyword evidence="3" id="KW-0233">DNA recombination</keyword>
<dbReference type="InterPro" id="IPR010998">
    <property type="entry name" value="Integrase_recombinase_N"/>
</dbReference>
<name>A0A9D2A2B3_9BACE</name>
<gene>
    <name evidence="5" type="ORF">H9819_01030</name>
</gene>
<dbReference type="InterPro" id="IPR013762">
    <property type="entry name" value="Integrase-like_cat_sf"/>
</dbReference>
<keyword evidence="2" id="KW-0238">DNA-binding</keyword>
<dbReference type="Proteomes" id="UP000824023">
    <property type="component" value="Unassembled WGS sequence"/>
</dbReference>
<organism evidence="5 6">
    <name type="scientific">Candidatus Bacteroides merdipullorum</name>
    <dbReference type="NCBI Taxonomy" id="2838474"/>
    <lineage>
        <taxon>Bacteria</taxon>
        <taxon>Pseudomonadati</taxon>
        <taxon>Bacteroidota</taxon>
        <taxon>Bacteroidia</taxon>
        <taxon>Bacteroidales</taxon>
        <taxon>Bacteroidaceae</taxon>
        <taxon>Bacteroides</taxon>
    </lineage>
</organism>
<accession>A0A9D2A2B3</accession>
<dbReference type="PANTHER" id="PTHR30349">
    <property type="entry name" value="PHAGE INTEGRASE-RELATED"/>
    <property type="match status" value="1"/>
</dbReference>
<dbReference type="Pfam" id="PF13102">
    <property type="entry name" value="Phage_int_SAM_5"/>
    <property type="match status" value="1"/>
</dbReference>
<comment type="similarity">
    <text evidence="1">Belongs to the 'phage' integrase family.</text>
</comment>
<dbReference type="InterPro" id="IPR050090">
    <property type="entry name" value="Tyrosine_recombinase_XerCD"/>
</dbReference>
<protein>
    <submittedName>
        <fullName evidence="5">Site-specific integrase</fullName>
    </submittedName>
</protein>
<dbReference type="Gene3D" id="1.10.150.130">
    <property type="match status" value="1"/>
</dbReference>
<dbReference type="InterPro" id="IPR011010">
    <property type="entry name" value="DNA_brk_join_enz"/>
</dbReference>